<evidence type="ECO:0000313" key="3">
    <source>
        <dbReference type="Proteomes" id="UP000199546"/>
    </source>
</evidence>
<reference evidence="3" key="1">
    <citation type="submission" date="2016-10" db="EMBL/GenBank/DDBJ databases">
        <authorList>
            <person name="Varghese N."/>
            <person name="Submissions S."/>
        </authorList>
    </citation>
    <scope>NUCLEOTIDE SEQUENCE [LARGE SCALE GENOMIC DNA]</scope>
    <source>
        <strain evidence="3">DSM 46136</strain>
    </source>
</reference>
<dbReference type="AlphaFoldDB" id="A0A1I6ZW52"/>
<accession>A0A1I6ZW52</accession>
<dbReference type="OrthoDB" id="8451859at2"/>
<dbReference type="STRING" id="1296565.SAMN05660657_02297"/>
<dbReference type="RefSeq" id="WP_093579512.1">
    <property type="nucleotide sequence ID" value="NZ_FPBA01000006.1"/>
</dbReference>
<evidence type="ECO:0000259" key="1">
    <source>
        <dbReference type="Pfam" id="PF12680"/>
    </source>
</evidence>
<name>A0A1I6ZW52_9ACTN</name>
<dbReference type="InterPro" id="IPR037401">
    <property type="entry name" value="SnoaL-like"/>
</dbReference>
<feature type="domain" description="SnoaL-like" evidence="1">
    <location>
        <begin position="12"/>
        <end position="121"/>
    </location>
</feature>
<dbReference type="SUPFAM" id="SSF54427">
    <property type="entry name" value="NTF2-like"/>
    <property type="match status" value="1"/>
</dbReference>
<dbReference type="Gene3D" id="3.10.450.50">
    <property type="match status" value="1"/>
</dbReference>
<gene>
    <name evidence="2" type="ORF">SAMN05660657_02297</name>
</gene>
<keyword evidence="3" id="KW-1185">Reference proteome</keyword>
<dbReference type="PANTHER" id="PTHR41252:SF1">
    <property type="entry name" value="BLR2505 PROTEIN"/>
    <property type="match status" value="1"/>
</dbReference>
<dbReference type="EMBL" id="FPBA01000006">
    <property type="protein sequence ID" value="SFT66940.1"/>
    <property type="molecule type" value="Genomic_DNA"/>
</dbReference>
<dbReference type="PANTHER" id="PTHR41252">
    <property type="entry name" value="BLR2505 PROTEIN"/>
    <property type="match status" value="1"/>
</dbReference>
<sequence length="140" mass="15561">MTQTATTSLETVEALYEAFARGDVGTVLGVIAEDAEWFEAEGNPWYLGHPFVGPQQIVDGVFARIGDEYEDFRLDIHRFLVDGDTVAALGRYSATSHRATGRPLDAQFVHVWDVRDGTMVRFQQYTDTRQWADVMGAGAS</sequence>
<evidence type="ECO:0000313" key="2">
    <source>
        <dbReference type="EMBL" id="SFT66940.1"/>
    </source>
</evidence>
<protein>
    <recommendedName>
        <fullName evidence="1">SnoaL-like domain-containing protein</fullName>
    </recommendedName>
</protein>
<proteinExistence type="predicted"/>
<dbReference type="Pfam" id="PF12680">
    <property type="entry name" value="SnoaL_2"/>
    <property type="match status" value="1"/>
</dbReference>
<dbReference type="Proteomes" id="UP000199546">
    <property type="component" value="Unassembled WGS sequence"/>
</dbReference>
<dbReference type="InterPro" id="IPR032710">
    <property type="entry name" value="NTF2-like_dom_sf"/>
</dbReference>
<organism evidence="2 3">
    <name type="scientific">Geodermatophilus amargosae</name>
    <dbReference type="NCBI Taxonomy" id="1296565"/>
    <lineage>
        <taxon>Bacteria</taxon>
        <taxon>Bacillati</taxon>
        <taxon>Actinomycetota</taxon>
        <taxon>Actinomycetes</taxon>
        <taxon>Geodermatophilales</taxon>
        <taxon>Geodermatophilaceae</taxon>
        <taxon>Geodermatophilus</taxon>
    </lineage>
</organism>